<proteinExistence type="predicted"/>
<dbReference type="InterPro" id="IPR050765">
    <property type="entry name" value="Riboflavin_Biosynth_HTPR"/>
</dbReference>
<dbReference type="PANTHER" id="PTHR38011">
    <property type="entry name" value="DIHYDROFOLATE REDUCTASE FAMILY PROTEIN (AFU_ORTHOLOGUE AFUA_8G06820)"/>
    <property type="match status" value="1"/>
</dbReference>
<protein>
    <submittedName>
        <fullName evidence="2">Dihydrofolate reductase</fullName>
    </submittedName>
</protein>
<dbReference type="KEGG" id="nod:FOH10_05300"/>
<dbReference type="Proteomes" id="UP000317039">
    <property type="component" value="Chromosome"/>
</dbReference>
<dbReference type="GO" id="GO:0009231">
    <property type="term" value="P:riboflavin biosynthetic process"/>
    <property type="evidence" value="ECO:0007669"/>
    <property type="project" value="InterPro"/>
</dbReference>
<gene>
    <name evidence="2" type="ORF">FOH10_05300</name>
</gene>
<sequence length="194" mass="21636">MQMSLDGFAEGAGREVHWPVVDEELCAPFLDEFRAADAFLYGRETFEIMAALWPTADSDHAFSPFYADFARVWKDKPKIVLSRTLRAPGWNTRVIGRRAVDEIAALRSGPGGTVILFGGVETASTCIANDLIDEYRLFVHPILLGRGIPLFPSSVDTSRLRLTDVTTFDSAVVMMRYRPERREACEFAGVLNDS</sequence>
<feature type="domain" description="Bacterial bifunctional deaminase-reductase C-terminal" evidence="1">
    <location>
        <begin position="1"/>
        <end position="173"/>
    </location>
</feature>
<evidence type="ECO:0000313" key="2">
    <source>
        <dbReference type="EMBL" id="QDP83223.1"/>
    </source>
</evidence>
<evidence type="ECO:0000259" key="1">
    <source>
        <dbReference type="Pfam" id="PF01872"/>
    </source>
</evidence>
<dbReference type="InterPro" id="IPR024072">
    <property type="entry name" value="DHFR-like_dom_sf"/>
</dbReference>
<dbReference type="InterPro" id="IPR002734">
    <property type="entry name" value="RibDG_C"/>
</dbReference>
<evidence type="ECO:0000313" key="3">
    <source>
        <dbReference type="Proteomes" id="UP000317039"/>
    </source>
</evidence>
<dbReference type="Gene3D" id="3.40.430.10">
    <property type="entry name" value="Dihydrofolate Reductase, subunit A"/>
    <property type="match status" value="1"/>
</dbReference>
<name>A0A516NWE8_9NOCA</name>
<reference evidence="2 3" key="1">
    <citation type="submission" date="2019-07" db="EMBL/GenBank/DDBJ databases">
        <title>Complete Genome Sequence and Methylome Analysis of Nocardia otitidis-caviarum NEB252.</title>
        <authorList>
            <person name="Fomenkov A."/>
            <person name="Anton B.P."/>
            <person name="Vincze T."/>
            <person name="Roberts R.J."/>
        </authorList>
    </citation>
    <scope>NUCLEOTIDE SEQUENCE [LARGE SCALE GENOMIC DNA]</scope>
    <source>
        <strain evidence="2 3">NEB252</strain>
    </source>
</reference>
<organism evidence="2 3">
    <name type="scientific">Nocardia otitidiscaviarum</name>
    <dbReference type="NCBI Taxonomy" id="1823"/>
    <lineage>
        <taxon>Bacteria</taxon>
        <taxon>Bacillati</taxon>
        <taxon>Actinomycetota</taxon>
        <taxon>Actinomycetes</taxon>
        <taxon>Mycobacteriales</taxon>
        <taxon>Nocardiaceae</taxon>
        <taxon>Nocardia</taxon>
    </lineage>
</organism>
<dbReference type="EMBL" id="CP041695">
    <property type="protein sequence ID" value="QDP83223.1"/>
    <property type="molecule type" value="Genomic_DNA"/>
</dbReference>
<dbReference type="Pfam" id="PF01872">
    <property type="entry name" value="RibD_C"/>
    <property type="match status" value="1"/>
</dbReference>
<accession>A0A516NWE8</accession>
<dbReference type="PANTHER" id="PTHR38011:SF11">
    <property type="entry name" value="2,5-DIAMINO-6-RIBOSYLAMINO-4(3H)-PYRIMIDINONE 5'-PHOSPHATE REDUCTASE"/>
    <property type="match status" value="1"/>
</dbReference>
<dbReference type="GO" id="GO:0008703">
    <property type="term" value="F:5-amino-6-(5-phosphoribosylamino)uracil reductase activity"/>
    <property type="evidence" value="ECO:0007669"/>
    <property type="project" value="InterPro"/>
</dbReference>
<dbReference type="AlphaFoldDB" id="A0A516NWE8"/>
<dbReference type="SUPFAM" id="SSF53597">
    <property type="entry name" value="Dihydrofolate reductase-like"/>
    <property type="match status" value="1"/>
</dbReference>